<dbReference type="Gene3D" id="3.40.50.300">
    <property type="entry name" value="P-loop containing nucleotide triphosphate hydrolases"/>
    <property type="match status" value="1"/>
</dbReference>
<dbReference type="SUPFAM" id="SSF52540">
    <property type="entry name" value="P-loop containing nucleoside triphosphate hydrolases"/>
    <property type="match status" value="1"/>
</dbReference>
<dbReference type="GO" id="GO:0019136">
    <property type="term" value="F:deoxynucleoside kinase activity"/>
    <property type="evidence" value="ECO:0007669"/>
    <property type="project" value="InterPro"/>
</dbReference>
<evidence type="ECO:0000259" key="3">
    <source>
        <dbReference type="Pfam" id="PF01712"/>
    </source>
</evidence>
<dbReference type="InterPro" id="IPR002624">
    <property type="entry name" value="DCK/DGK"/>
</dbReference>
<keyword evidence="2" id="KW-0547">Nucleotide-binding</keyword>
<dbReference type="OrthoDB" id="9776634at2"/>
<dbReference type="InterPro" id="IPR027417">
    <property type="entry name" value="P-loop_NTPase"/>
</dbReference>
<evidence type="ECO:0000256" key="2">
    <source>
        <dbReference type="PIRSR" id="PIRSR000705-3"/>
    </source>
</evidence>
<evidence type="ECO:0000313" key="4">
    <source>
        <dbReference type="EMBL" id="RDU95071.1"/>
    </source>
</evidence>
<evidence type="ECO:0000313" key="5">
    <source>
        <dbReference type="Proteomes" id="UP000256838"/>
    </source>
</evidence>
<reference evidence="4 5" key="1">
    <citation type="submission" date="2018-08" db="EMBL/GenBank/DDBJ databases">
        <title>Paraburkholderia sp. DHOM06 isolated from forest soil.</title>
        <authorList>
            <person name="Gao Z.-H."/>
            <person name="Qiu L.-H."/>
        </authorList>
    </citation>
    <scope>NUCLEOTIDE SEQUENCE [LARGE SCALE GENOMIC DNA]</scope>
    <source>
        <strain evidence="4 5">DHOM06</strain>
    </source>
</reference>
<dbReference type="GO" id="GO:0005737">
    <property type="term" value="C:cytoplasm"/>
    <property type="evidence" value="ECO:0007669"/>
    <property type="project" value="TreeGrafter"/>
</dbReference>
<dbReference type="CDD" id="cd01673">
    <property type="entry name" value="dNK"/>
    <property type="match status" value="1"/>
</dbReference>
<comment type="caution">
    <text evidence="4">The sequence shown here is derived from an EMBL/GenBank/DDBJ whole genome shotgun (WGS) entry which is preliminary data.</text>
</comment>
<sequence length="229" mass="25830">MPSNVPPVTVTAPDLRAPHRYIAIEGPIGAGKTLLAQRLAERWPMRTLLERPEANPFLARFYGDMPRYALATELQFALQRTEEGRQAAELLARGDAHALVTDFIPHKSAIFARLTLDADEWPLYQLLAERIAAADAPVPDLVIHLQASPATLLTRVNKRARSEEARISETYLRQLSDAYDQFFYHYDDSPVLTVNTEHLNLLESDTDFALLIEHIETMRGRKASFVKAL</sequence>
<evidence type="ECO:0000256" key="1">
    <source>
        <dbReference type="PIRSR" id="PIRSR000705-1"/>
    </source>
</evidence>
<dbReference type="InterPro" id="IPR050566">
    <property type="entry name" value="Deoxyribonucleoside_kinase"/>
</dbReference>
<keyword evidence="5" id="KW-1185">Reference proteome</keyword>
<organism evidence="4 5">
    <name type="scientific">Trinickia dinghuensis</name>
    <dbReference type="NCBI Taxonomy" id="2291023"/>
    <lineage>
        <taxon>Bacteria</taxon>
        <taxon>Pseudomonadati</taxon>
        <taxon>Pseudomonadota</taxon>
        <taxon>Betaproteobacteria</taxon>
        <taxon>Burkholderiales</taxon>
        <taxon>Burkholderiaceae</taxon>
        <taxon>Trinickia</taxon>
    </lineage>
</organism>
<dbReference type="EMBL" id="QRGA01000023">
    <property type="protein sequence ID" value="RDU95071.1"/>
    <property type="molecule type" value="Genomic_DNA"/>
</dbReference>
<dbReference type="PANTHER" id="PTHR10513:SF46">
    <property type="entry name" value="DEOXYGUANOSINE KINASE"/>
    <property type="match status" value="1"/>
</dbReference>
<feature type="domain" description="Deoxynucleoside kinase" evidence="3">
    <location>
        <begin position="22"/>
        <end position="217"/>
    </location>
</feature>
<name>A0A3D8JRL8_9BURK</name>
<proteinExistence type="predicted"/>
<dbReference type="AlphaFoldDB" id="A0A3D8JRL8"/>
<dbReference type="Proteomes" id="UP000256838">
    <property type="component" value="Unassembled WGS sequence"/>
</dbReference>
<dbReference type="GO" id="GO:0005524">
    <property type="term" value="F:ATP binding"/>
    <property type="evidence" value="ECO:0007669"/>
    <property type="project" value="UniProtKB-KW"/>
</dbReference>
<feature type="binding site" evidence="2">
    <location>
        <begin position="155"/>
        <end position="159"/>
    </location>
    <ligand>
        <name>ATP</name>
        <dbReference type="ChEBI" id="CHEBI:30616"/>
    </ligand>
</feature>
<gene>
    <name evidence="4" type="ORF">DWV00_30920</name>
</gene>
<dbReference type="PANTHER" id="PTHR10513">
    <property type="entry name" value="DEOXYNUCLEOSIDE KINASE"/>
    <property type="match status" value="1"/>
</dbReference>
<dbReference type="PIRSF" id="PIRSF000705">
    <property type="entry name" value="DNK"/>
    <property type="match status" value="1"/>
</dbReference>
<protein>
    <submittedName>
        <fullName evidence="4">Deoxynucleoside kinase</fullName>
    </submittedName>
</protein>
<dbReference type="Pfam" id="PF01712">
    <property type="entry name" value="dNK"/>
    <property type="match status" value="1"/>
</dbReference>
<keyword evidence="2" id="KW-0067">ATP-binding</keyword>
<dbReference type="InterPro" id="IPR031314">
    <property type="entry name" value="DNK_dom"/>
</dbReference>
<keyword evidence="4" id="KW-0808">Transferase</keyword>
<feature type="active site" description="Proton acceptor" evidence="1">
    <location>
        <position position="102"/>
    </location>
</feature>
<accession>A0A3D8JRL8</accession>
<keyword evidence="4" id="KW-0418">Kinase</keyword>